<proteinExistence type="predicted"/>
<reference evidence="1 2" key="1">
    <citation type="journal article" date="2019" name="Arch. Virol.">
        <title>A novel jumbo Tenacibaculum maritimum lytic phage with head-fiber-like appendages.</title>
        <authorList>
            <person name="Kawato Y."/>
            <person name="Istiqomah I."/>
            <person name="Gaafar A.Y."/>
            <person name="Hanaoka M."/>
            <person name="Ishimaru K."/>
            <person name="Yasuike M."/>
            <person name="Nishiki I."/>
            <person name="Nakamura Y."/>
            <person name="Fujiwara A."/>
            <person name="Nakai T."/>
        </authorList>
    </citation>
    <scope>NUCLEOTIDE SEQUENCE [LARGE SCALE GENOMIC DNA]</scope>
    <source>
        <strain evidence="1 2">PTm5</strain>
    </source>
</reference>
<evidence type="ECO:0000313" key="2">
    <source>
        <dbReference type="Proteomes" id="UP000424080"/>
    </source>
</evidence>
<dbReference type="Proteomes" id="UP000424080">
    <property type="component" value="Segment"/>
</dbReference>
<sequence>MYNDKQQWYLNSRGLFTLELGKEYFVTHKASPNMVVRLRLVKVTPKGFNLLNVLTGKCVLYPHIYPYKKNDSFNGYDNPMKFWLNKNWQFVKVTEKNEHIVVTTSKYISNNYV</sequence>
<protein>
    <submittedName>
        <fullName evidence="1">Uncharacterized protein</fullName>
    </submittedName>
</protein>
<organism evidence="1 2">
    <name type="scientific">Tenacibaculum phage PTm5</name>
    <dbReference type="NCBI Taxonomy" id="2547426"/>
    <lineage>
        <taxon>Viruses</taxon>
        <taxon>Duplodnaviria</taxon>
        <taxon>Heunggongvirae</taxon>
        <taxon>Uroviricota</taxon>
        <taxon>Caudoviricetes</taxon>
        <taxon>Shirahamavirus</taxon>
        <taxon>Shirahamavirus PTm1</taxon>
    </lineage>
</organism>
<accession>A0A5S9BZD8</accession>
<evidence type="ECO:0000313" key="1">
    <source>
        <dbReference type="EMBL" id="BBI90861.1"/>
    </source>
</evidence>
<name>A0A5S9BZD8_9CAUD</name>
<dbReference type="EMBL" id="AP019525">
    <property type="protein sequence ID" value="BBI90861.1"/>
    <property type="molecule type" value="Genomic_DNA"/>
</dbReference>